<dbReference type="InterPro" id="IPR001969">
    <property type="entry name" value="Aspartic_peptidase_AS"/>
</dbReference>
<dbReference type="SMART" id="SM00343">
    <property type="entry name" value="ZnF_C2HC"/>
    <property type="match status" value="2"/>
</dbReference>
<dbReference type="PANTHER" id="PTHR47331">
    <property type="entry name" value="PHD-TYPE DOMAIN-CONTAINING PROTEIN"/>
    <property type="match status" value="1"/>
</dbReference>
<dbReference type="PROSITE" id="PS00141">
    <property type="entry name" value="ASP_PROTEASE"/>
    <property type="match status" value="1"/>
</dbReference>
<accession>A0AAN8IRJ7</accession>
<dbReference type="Gene3D" id="2.40.70.10">
    <property type="entry name" value="Acid Proteases"/>
    <property type="match status" value="1"/>
</dbReference>
<feature type="region of interest" description="Disordered" evidence="7">
    <location>
        <begin position="447"/>
        <end position="552"/>
    </location>
</feature>
<dbReference type="GO" id="GO:0004190">
    <property type="term" value="F:aspartic-type endopeptidase activity"/>
    <property type="evidence" value="ECO:0007669"/>
    <property type="project" value="InterPro"/>
</dbReference>
<dbReference type="GO" id="GO:0003964">
    <property type="term" value="F:RNA-directed DNA polymerase activity"/>
    <property type="evidence" value="ECO:0007669"/>
    <property type="project" value="UniProtKB-KW"/>
</dbReference>
<keyword evidence="2" id="KW-0548">Nucleotidyltransferase</keyword>
<keyword evidence="6" id="KW-0695">RNA-directed DNA polymerase</keyword>
<keyword evidence="4" id="KW-0255">Endonuclease</keyword>
<dbReference type="Pfam" id="PF00078">
    <property type="entry name" value="RVT_1"/>
    <property type="match status" value="1"/>
</dbReference>
<evidence type="ECO:0000256" key="6">
    <source>
        <dbReference type="ARBA" id="ARBA00022918"/>
    </source>
</evidence>
<dbReference type="Pfam" id="PF03564">
    <property type="entry name" value="DUF1759"/>
    <property type="match status" value="1"/>
</dbReference>
<gene>
    <name evidence="9" type="ORF">GCK32_020697</name>
</gene>
<dbReference type="InterPro" id="IPR012337">
    <property type="entry name" value="RNaseH-like_sf"/>
</dbReference>
<keyword evidence="1" id="KW-0808">Transferase</keyword>
<dbReference type="InterPro" id="IPR041588">
    <property type="entry name" value="Integrase_H2C2"/>
</dbReference>
<feature type="domain" description="Integrase catalytic" evidence="8">
    <location>
        <begin position="1575"/>
        <end position="1706"/>
    </location>
</feature>
<dbReference type="PROSITE" id="PS50994">
    <property type="entry name" value="INTEGRASE"/>
    <property type="match status" value="1"/>
</dbReference>
<dbReference type="Gene3D" id="1.10.340.70">
    <property type="match status" value="1"/>
</dbReference>
<evidence type="ECO:0000313" key="9">
    <source>
        <dbReference type="EMBL" id="KAK5984284.1"/>
    </source>
</evidence>
<dbReference type="InterPro" id="IPR000477">
    <property type="entry name" value="RT_dom"/>
</dbReference>
<protein>
    <submittedName>
        <fullName evidence="9">Integrase catalytic domain-containing protein</fullName>
    </submittedName>
</protein>
<name>A0AAN8IRJ7_TRICO</name>
<dbReference type="InterPro" id="IPR001878">
    <property type="entry name" value="Znf_CCHC"/>
</dbReference>
<evidence type="ECO:0000256" key="5">
    <source>
        <dbReference type="ARBA" id="ARBA00022801"/>
    </source>
</evidence>
<dbReference type="SUPFAM" id="SSF53098">
    <property type="entry name" value="Ribonuclease H-like"/>
    <property type="match status" value="1"/>
</dbReference>
<dbReference type="GO" id="GO:0004519">
    <property type="term" value="F:endonuclease activity"/>
    <property type="evidence" value="ECO:0007669"/>
    <property type="project" value="UniProtKB-KW"/>
</dbReference>
<evidence type="ECO:0000259" key="8">
    <source>
        <dbReference type="PROSITE" id="PS50994"/>
    </source>
</evidence>
<evidence type="ECO:0000256" key="7">
    <source>
        <dbReference type="SAM" id="MobiDB-lite"/>
    </source>
</evidence>
<evidence type="ECO:0000313" key="10">
    <source>
        <dbReference type="Proteomes" id="UP001331761"/>
    </source>
</evidence>
<dbReference type="Proteomes" id="UP001331761">
    <property type="component" value="Unassembled WGS sequence"/>
</dbReference>
<keyword evidence="10" id="KW-1185">Reference proteome</keyword>
<comment type="caution">
    <text evidence="9">The sequence shown here is derived from an EMBL/GenBank/DDBJ whole genome shotgun (WGS) entry which is preliminary data.</text>
</comment>
<feature type="compositionally biased region" description="Low complexity" evidence="7">
    <location>
        <begin position="518"/>
        <end position="530"/>
    </location>
</feature>
<feature type="compositionally biased region" description="Low complexity" evidence="7">
    <location>
        <begin position="448"/>
        <end position="462"/>
    </location>
</feature>
<dbReference type="SUPFAM" id="SSF56672">
    <property type="entry name" value="DNA/RNA polymerases"/>
    <property type="match status" value="1"/>
</dbReference>
<dbReference type="InterPro" id="IPR043502">
    <property type="entry name" value="DNA/RNA_pol_sf"/>
</dbReference>
<dbReference type="EMBL" id="WIXE01003058">
    <property type="protein sequence ID" value="KAK5984284.1"/>
    <property type="molecule type" value="Genomic_DNA"/>
</dbReference>
<keyword evidence="5" id="KW-0378">Hydrolase</keyword>
<feature type="compositionally biased region" description="Acidic residues" evidence="7">
    <location>
        <begin position="537"/>
        <end position="552"/>
    </location>
</feature>
<dbReference type="CDD" id="cd01644">
    <property type="entry name" value="RT_pepA17"/>
    <property type="match status" value="1"/>
</dbReference>
<dbReference type="InterPro" id="IPR036397">
    <property type="entry name" value="RNaseH_sf"/>
</dbReference>
<dbReference type="InterPro" id="IPR021109">
    <property type="entry name" value="Peptidase_aspartic_dom_sf"/>
</dbReference>
<evidence type="ECO:0000256" key="2">
    <source>
        <dbReference type="ARBA" id="ARBA00022695"/>
    </source>
</evidence>
<dbReference type="Pfam" id="PF05585">
    <property type="entry name" value="DUF1758"/>
    <property type="match status" value="1"/>
</dbReference>
<dbReference type="PANTHER" id="PTHR47331:SF1">
    <property type="entry name" value="GAG-LIKE PROTEIN"/>
    <property type="match status" value="1"/>
</dbReference>
<dbReference type="GO" id="GO:0008270">
    <property type="term" value="F:zinc ion binding"/>
    <property type="evidence" value="ECO:0007669"/>
    <property type="project" value="InterPro"/>
</dbReference>
<dbReference type="Pfam" id="PF17921">
    <property type="entry name" value="Integrase_H2C2"/>
    <property type="match status" value="1"/>
</dbReference>
<organism evidence="9 10">
    <name type="scientific">Trichostrongylus colubriformis</name>
    <name type="common">Black scour worm</name>
    <dbReference type="NCBI Taxonomy" id="6319"/>
    <lineage>
        <taxon>Eukaryota</taxon>
        <taxon>Metazoa</taxon>
        <taxon>Ecdysozoa</taxon>
        <taxon>Nematoda</taxon>
        <taxon>Chromadorea</taxon>
        <taxon>Rhabditida</taxon>
        <taxon>Rhabditina</taxon>
        <taxon>Rhabditomorpha</taxon>
        <taxon>Strongyloidea</taxon>
        <taxon>Trichostrongylidae</taxon>
        <taxon>Trichostrongylus</taxon>
    </lineage>
</organism>
<proteinExistence type="predicted"/>
<dbReference type="InterPro" id="IPR005312">
    <property type="entry name" value="DUF1759"/>
</dbReference>
<dbReference type="InterPro" id="IPR001584">
    <property type="entry name" value="Integrase_cat-core"/>
</dbReference>
<dbReference type="GO" id="GO:0015074">
    <property type="term" value="P:DNA integration"/>
    <property type="evidence" value="ECO:0007669"/>
    <property type="project" value="InterPro"/>
</dbReference>
<evidence type="ECO:0000256" key="1">
    <source>
        <dbReference type="ARBA" id="ARBA00022679"/>
    </source>
</evidence>
<dbReference type="Gene3D" id="3.30.420.10">
    <property type="entry name" value="Ribonuclease H-like superfamily/Ribonuclease H"/>
    <property type="match status" value="1"/>
</dbReference>
<keyword evidence="3" id="KW-0540">Nuclease</keyword>
<evidence type="ECO:0000256" key="4">
    <source>
        <dbReference type="ARBA" id="ARBA00022759"/>
    </source>
</evidence>
<evidence type="ECO:0000256" key="3">
    <source>
        <dbReference type="ARBA" id="ARBA00022722"/>
    </source>
</evidence>
<dbReference type="InterPro" id="IPR008042">
    <property type="entry name" value="Retrotrans_Pao"/>
</dbReference>
<dbReference type="GO" id="GO:0042575">
    <property type="term" value="C:DNA polymerase complex"/>
    <property type="evidence" value="ECO:0007669"/>
    <property type="project" value="UniProtKB-ARBA"/>
</dbReference>
<dbReference type="InterPro" id="IPR008737">
    <property type="entry name" value="DUF1758"/>
</dbReference>
<dbReference type="GO" id="GO:0006508">
    <property type="term" value="P:proteolysis"/>
    <property type="evidence" value="ECO:0007669"/>
    <property type="project" value="InterPro"/>
</dbReference>
<dbReference type="Pfam" id="PF05380">
    <property type="entry name" value="Peptidase_A17"/>
    <property type="match status" value="1"/>
</dbReference>
<sequence>MSASGFVKGQITKAANALRTKIESVDRDFLGGAIHELKVGEDPHFLQTKAYIQENAISIKHLMKTLNDKWKRAESYADTITDDEKRYALLEEFSDHWETIGCDNLLIKGELLLSTLEATISTSYKNSTNEKDVESMRHNSPVVSLDHAVQLPKLELPDFEGDMSSFPEFWELYNAAVHTNSALSPSTKFMHLKSKLKGKAKDLIASVRLSAENYQEAVDLLHSTYNRPDVLRNKLVEELERLPPADRAPANQRCTLCKVKAIWVQLKNLKEEPGSTTTMRIIRSKFPQKTREKVGEMRNRNDNWTAEDLIRAFDKVIDRLEIMEDTDPVQLSTSHSSAINSTWTATRYSRNSKTGGYLKGKEVSPLRHVPSHRGSKTKEPRCAFCVRTGHSAPECNEVASPYAKRKMVAELHLCWKCLRGGHRSSQCEVQPCFKCGKAHHNSLCYVKSRSPSTSRSNSPRQRQPYRKDSTDSSASLSFRNRSRSRSRSQSPNYRGRSPQRSNKHSRRGSPYPKVGFRSPPTSHTYSTPSYLQRESMEEAETAETDQDVQQYEDSEDDLFLVNTIQTHRKTTNPLQSYTSQNVSSKSAILRNPPRLMVVQARTHNYKSGCDQLLTVLLDSGSQHSYIKQETAWELGLQFRHPQDITTVTFGEHTQTETSYCVKITLQNNMNGSPITLHLWTREFITTVTGSSSKEGSAHTKRTKKRVEIDILIGMDYYWDVVDFKSNRRLPSGLVVSQTRLGPVLSGYPSTPTSAIHSSLVSSKENQELNKKTEGMIRHIFGLEMIGTKEDDDDADTNIIKLYRDTVKVINGLIHVKFPWKENHPPLADNKPLALRRLENQYEKLRHNPSIWAEYCKTFELQLSSGIIEDVDHQAALGEHVYYIPHQAVFKEDSATTKLRIVFDASSHMRGVPSLNDCVHQGPSLLPDLCGTLLRARLSPILITADVEKAFHQIRLQEDQRDATRFLWLKDTTKGPSKDNIRVLRFTRIPFGVNASPFLLSMSIKYALENSSDNYLREELLANTYVDNVIVGARNTAEGMTKQKQCKETFRAMCMNLREFMSNDNKVLDTIPRKDRMQTTCSTVKLLGLRWNTTLDTLHIPVKALSKEVTTKRTALKAFASTFDPLGLLAPLLVRAKMFIQDLWINKHSWDENMDDNTCKKWKEIVQDMNGFTKNIPRFVGTSEGTKHNLVVFSDASQRVYAAVAYLVCKPNGKNPESNIIFSKTKLAVPKAATIPRLELLAAVLATKLVQFLLKELRIPLNSVHILSDSQIALYWIHSNKPLKTFVHNRVTYIRKILGELKDARIPSHFHYITSDQNPADCATRGLTASELQNHMWWQGPRFILRPSQSWPGTIEEYTSQLDHPEGAEKEFKTNTVMADGYKSFIPFDRTNVYTKLVHITAYVLKYMGKLRRSAKEHNATRLERSSILDGVSDSTTITIDDTRAAELLILREHYREGALQLNSRIKTRLRVKQDENGLYRGNIRMGNAQIEHSAKNPILLLPSHRLTKMIVTNYHLKLFHAGSSHLISALRNHYMIPRIRRLVNNVIAKCVICKRHQGRCYSYPDVPDLPSERVVRSRPFQNTGLDYFGPLKICSEEGQESKVWVSLFTCMTTRALHLEVVGDNSASQFLLAFRRFVARRGAPDHVLSDNAPTFKLGREIIANELPQFKENTLVQQYTTSQNFKWKFITPLSPWKGGFYERLISIFVVHFLCCFATQRWWCECYPSCCTEDLVQQAIDIAQITLVQEKKRSDETACFTRSRCRFIYSSVINVFFVVICY</sequence>
<dbReference type="GO" id="GO:0003676">
    <property type="term" value="F:nucleic acid binding"/>
    <property type="evidence" value="ECO:0007669"/>
    <property type="project" value="InterPro"/>
</dbReference>
<reference evidence="9 10" key="1">
    <citation type="submission" date="2019-10" db="EMBL/GenBank/DDBJ databases">
        <title>Assembly and Annotation for the nematode Trichostrongylus colubriformis.</title>
        <authorList>
            <person name="Martin J."/>
        </authorList>
    </citation>
    <scope>NUCLEOTIDE SEQUENCE [LARGE SCALE GENOMIC DNA]</scope>
    <source>
        <strain evidence="9">G859</strain>
        <tissue evidence="9">Whole worm</tissue>
    </source>
</reference>